<dbReference type="Proteomes" id="UP001152523">
    <property type="component" value="Unassembled WGS sequence"/>
</dbReference>
<dbReference type="AlphaFoldDB" id="A0AAV0FKF3"/>
<proteinExistence type="predicted"/>
<reference evidence="1" key="1">
    <citation type="submission" date="2022-07" db="EMBL/GenBank/DDBJ databases">
        <authorList>
            <person name="Macas J."/>
            <person name="Novak P."/>
            <person name="Neumann P."/>
        </authorList>
    </citation>
    <scope>NUCLEOTIDE SEQUENCE</scope>
</reference>
<evidence type="ECO:0000313" key="1">
    <source>
        <dbReference type="EMBL" id="CAH9136066.1"/>
    </source>
</evidence>
<accession>A0AAV0FKF3</accession>
<comment type="caution">
    <text evidence="1">The sequence shown here is derived from an EMBL/GenBank/DDBJ whole genome shotgun (WGS) entry which is preliminary data.</text>
</comment>
<name>A0AAV0FKF3_9ASTE</name>
<dbReference type="EMBL" id="CAMAPF010000992">
    <property type="protein sequence ID" value="CAH9136066.1"/>
    <property type="molecule type" value="Genomic_DNA"/>
</dbReference>
<organism evidence="1 2">
    <name type="scientific">Cuscuta epithymum</name>
    <dbReference type="NCBI Taxonomy" id="186058"/>
    <lineage>
        <taxon>Eukaryota</taxon>
        <taxon>Viridiplantae</taxon>
        <taxon>Streptophyta</taxon>
        <taxon>Embryophyta</taxon>
        <taxon>Tracheophyta</taxon>
        <taxon>Spermatophyta</taxon>
        <taxon>Magnoliopsida</taxon>
        <taxon>eudicotyledons</taxon>
        <taxon>Gunneridae</taxon>
        <taxon>Pentapetalae</taxon>
        <taxon>asterids</taxon>
        <taxon>lamiids</taxon>
        <taxon>Solanales</taxon>
        <taxon>Convolvulaceae</taxon>
        <taxon>Cuscuteae</taxon>
        <taxon>Cuscuta</taxon>
        <taxon>Cuscuta subgen. Cuscuta</taxon>
    </lineage>
</organism>
<sequence>MSLHFPGYIFSPFKKLFDILTILNLQGLAIVYHPFYFTCNAYHFPVYVESTFLDCSYMQLFCPASFLYVLGKIPEETCVAFLNRCYDKRGRMLIEHGTESEHFLGVEMDLLQEIQMVFHINQDSSLTFFLRMVVEEPPPQAYIRDQQPCIHQHCWACLILCNVCFSADVLLLFCYVLFQ</sequence>
<evidence type="ECO:0000313" key="2">
    <source>
        <dbReference type="Proteomes" id="UP001152523"/>
    </source>
</evidence>
<gene>
    <name evidence="1" type="ORF">CEPIT_LOCUS34994</name>
</gene>
<protein>
    <submittedName>
        <fullName evidence="1">Uncharacterized protein</fullName>
    </submittedName>
</protein>
<keyword evidence="2" id="KW-1185">Reference proteome</keyword>